<keyword evidence="1" id="KW-1133">Transmembrane helix</keyword>
<feature type="transmembrane region" description="Helical" evidence="1">
    <location>
        <begin position="55"/>
        <end position="73"/>
    </location>
</feature>
<dbReference type="AlphaFoldDB" id="A0A0F3GQL5"/>
<dbReference type="InterPro" id="IPR016187">
    <property type="entry name" value="CTDL_fold"/>
</dbReference>
<protein>
    <submittedName>
        <fullName evidence="3">Membrane protein containing DUF1566</fullName>
    </submittedName>
</protein>
<comment type="caution">
    <text evidence="3">The sequence shown here is derived from an EMBL/GenBank/DDBJ whole genome shotgun (WGS) entry which is preliminary data.</text>
</comment>
<dbReference type="Proteomes" id="UP000033423">
    <property type="component" value="Unassembled WGS sequence"/>
</dbReference>
<evidence type="ECO:0000259" key="2">
    <source>
        <dbReference type="Pfam" id="PF07603"/>
    </source>
</evidence>
<keyword evidence="1" id="KW-0472">Membrane</keyword>
<keyword evidence="4" id="KW-1185">Reference proteome</keyword>
<dbReference type="Pfam" id="PF07603">
    <property type="entry name" value="Lcl_C"/>
    <property type="match status" value="1"/>
</dbReference>
<evidence type="ECO:0000256" key="1">
    <source>
        <dbReference type="SAM" id="Phobius"/>
    </source>
</evidence>
<proteinExistence type="predicted"/>
<feature type="transmembrane region" description="Helical" evidence="1">
    <location>
        <begin position="13"/>
        <end position="34"/>
    </location>
</feature>
<evidence type="ECO:0000313" key="3">
    <source>
        <dbReference type="EMBL" id="KJU84201.1"/>
    </source>
</evidence>
<feature type="domain" description="Lcl C-terminal" evidence="2">
    <location>
        <begin position="90"/>
        <end position="225"/>
    </location>
</feature>
<sequence length="228" mass="26065">MEIDYAVIVYHNFLVPAFDNIRIFMLPLVIRLFFKAEKSEVYRLLRSKEIFKMSSSRGILFVLLLLAVVLYTAPSAYSEWRFKDNGDGSMTDTLTGLEWKKDANACDKVNWEGAKACVNRLGSGWRLPTIEELYRLCNDKGSTEGLVLNANYKVYCRIKKIDIASLLRKDGFTSVQSSYYWSETEDKDNPSLTWVIGMGDSYGTGHGYVNTSDNSNFSHYVWPVRPGR</sequence>
<name>A0A0F3GQL5_9BACT</name>
<dbReference type="InterPro" id="IPR011460">
    <property type="entry name" value="Lcl_C"/>
</dbReference>
<dbReference type="SUPFAM" id="SSF56436">
    <property type="entry name" value="C-type lectin-like"/>
    <property type="match status" value="1"/>
</dbReference>
<evidence type="ECO:0000313" key="4">
    <source>
        <dbReference type="Proteomes" id="UP000033423"/>
    </source>
</evidence>
<dbReference type="EMBL" id="LACI01001571">
    <property type="protein sequence ID" value="KJU84201.1"/>
    <property type="molecule type" value="Genomic_DNA"/>
</dbReference>
<reference evidence="3 4" key="1">
    <citation type="submission" date="2015-02" db="EMBL/GenBank/DDBJ databases">
        <title>Single-cell genomics of uncultivated deep-branching MTB reveals a conserved set of magnetosome genes.</title>
        <authorList>
            <person name="Kolinko S."/>
            <person name="Richter M."/>
            <person name="Glockner F.O."/>
            <person name="Brachmann A."/>
            <person name="Schuler D."/>
        </authorList>
    </citation>
    <scope>NUCLEOTIDE SEQUENCE [LARGE SCALE GENOMIC DNA]</scope>
    <source>
        <strain evidence="3">TM-1</strain>
    </source>
</reference>
<keyword evidence="1" id="KW-0812">Transmembrane</keyword>
<organism evidence="3 4">
    <name type="scientific">Candidatus Magnetobacterium bavaricum</name>
    <dbReference type="NCBI Taxonomy" id="29290"/>
    <lineage>
        <taxon>Bacteria</taxon>
        <taxon>Pseudomonadati</taxon>
        <taxon>Nitrospirota</taxon>
        <taxon>Thermodesulfovibrionia</taxon>
        <taxon>Thermodesulfovibrionales</taxon>
        <taxon>Candidatus Magnetobacteriaceae</taxon>
        <taxon>Candidatus Magnetobacterium</taxon>
    </lineage>
</organism>
<accession>A0A0F3GQL5</accession>
<gene>
    <name evidence="3" type="ORF">MBAV_003601</name>
</gene>